<gene>
    <name evidence="1" type="ORF">L1987_10617</name>
</gene>
<keyword evidence="2" id="KW-1185">Reference proteome</keyword>
<reference evidence="1 2" key="2">
    <citation type="journal article" date="2022" name="Mol. Ecol. Resour.">
        <title>The genomes of chicory, endive, great burdock and yacon provide insights into Asteraceae paleo-polyploidization history and plant inulin production.</title>
        <authorList>
            <person name="Fan W."/>
            <person name="Wang S."/>
            <person name="Wang H."/>
            <person name="Wang A."/>
            <person name="Jiang F."/>
            <person name="Liu H."/>
            <person name="Zhao H."/>
            <person name="Xu D."/>
            <person name="Zhang Y."/>
        </authorList>
    </citation>
    <scope>NUCLEOTIDE SEQUENCE [LARGE SCALE GENOMIC DNA]</scope>
    <source>
        <strain evidence="2">cv. Yunnan</strain>
        <tissue evidence="1">Leaves</tissue>
    </source>
</reference>
<dbReference type="Proteomes" id="UP001056120">
    <property type="component" value="Linkage Group LG03"/>
</dbReference>
<proteinExistence type="predicted"/>
<organism evidence="1 2">
    <name type="scientific">Smallanthus sonchifolius</name>
    <dbReference type="NCBI Taxonomy" id="185202"/>
    <lineage>
        <taxon>Eukaryota</taxon>
        <taxon>Viridiplantae</taxon>
        <taxon>Streptophyta</taxon>
        <taxon>Embryophyta</taxon>
        <taxon>Tracheophyta</taxon>
        <taxon>Spermatophyta</taxon>
        <taxon>Magnoliopsida</taxon>
        <taxon>eudicotyledons</taxon>
        <taxon>Gunneridae</taxon>
        <taxon>Pentapetalae</taxon>
        <taxon>asterids</taxon>
        <taxon>campanulids</taxon>
        <taxon>Asterales</taxon>
        <taxon>Asteraceae</taxon>
        <taxon>Asteroideae</taxon>
        <taxon>Heliantheae alliance</taxon>
        <taxon>Millerieae</taxon>
        <taxon>Smallanthus</taxon>
    </lineage>
</organism>
<comment type="caution">
    <text evidence="1">The sequence shown here is derived from an EMBL/GenBank/DDBJ whole genome shotgun (WGS) entry which is preliminary data.</text>
</comment>
<evidence type="ECO:0000313" key="1">
    <source>
        <dbReference type="EMBL" id="KAI3823014.1"/>
    </source>
</evidence>
<reference evidence="2" key="1">
    <citation type="journal article" date="2022" name="Mol. Ecol. Resour.">
        <title>The genomes of chicory, endive, great burdock and yacon provide insights into Asteraceae palaeo-polyploidization history and plant inulin production.</title>
        <authorList>
            <person name="Fan W."/>
            <person name="Wang S."/>
            <person name="Wang H."/>
            <person name="Wang A."/>
            <person name="Jiang F."/>
            <person name="Liu H."/>
            <person name="Zhao H."/>
            <person name="Xu D."/>
            <person name="Zhang Y."/>
        </authorList>
    </citation>
    <scope>NUCLEOTIDE SEQUENCE [LARGE SCALE GENOMIC DNA]</scope>
    <source>
        <strain evidence="2">cv. Yunnan</strain>
    </source>
</reference>
<dbReference type="EMBL" id="CM042020">
    <property type="protein sequence ID" value="KAI3823014.1"/>
    <property type="molecule type" value="Genomic_DNA"/>
</dbReference>
<accession>A0ACB9JSL0</accession>
<sequence length="128" mass="14132">MGSPTFRDVTAALFAFCDGKPSPSFDQALHPMGYMVNNNCIPPMCNLLTSDDLHTVHVVLDALENILKSSPTTLLGGYACRTGSVNFHATLVTSFKGKENIESLLSHINEEIKEKAIFIVKGYWRSRQ</sequence>
<evidence type="ECO:0000313" key="2">
    <source>
        <dbReference type="Proteomes" id="UP001056120"/>
    </source>
</evidence>
<protein>
    <submittedName>
        <fullName evidence="1">Uncharacterized protein</fullName>
    </submittedName>
</protein>
<name>A0ACB9JSL0_9ASTR</name>